<dbReference type="EMBL" id="JAGKHQ010000010">
    <property type="protein sequence ID" value="KAG7507163.1"/>
    <property type="molecule type" value="Genomic_DNA"/>
</dbReference>
<evidence type="ECO:0000313" key="2">
    <source>
        <dbReference type="EMBL" id="KAG7507163.1"/>
    </source>
</evidence>
<name>A0AAV6RR45_SOLSE</name>
<accession>A0AAV6RR45</accession>
<evidence type="ECO:0000313" key="3">
    <source>
        <dbReference type="Proteomes" id="UP000693946"/>
    </source>
</evidence>
<gene>
    <name evidence="2" type="ORF">JOB18_025570</name>
</gene>
<sequence>MNKGWENARQYCRENYVDLATISNTEDTQQMAALVEAAGVNSVMWIGLRETGPASWLWSTSTSQGAENYTNWAESPAPTHHCGGMRSDGKWLSVLCTTTLPFVCQGDEASRELYVVLQNSTWRQAQDYCRQHHQDLASAGTEEQNQALQQMLNHRGSPSLAWMGLFKDEWKWSDQSNASFRYWSSSQPNNDGNCALYHSTMKTWFDRGCTYAFPFLCYTIPQTVWTVRMKIESHIDLNDPTVTEAMLTQFQSKLEGVKLQWRVQPDGKIFHKEEAECDSSSCNNVS</sequence>
<keyword evidence="3" id="KW-1185">Reference proteome</keyword>
<dbReference type="Pfam" id="PF00059">
    <property type="entry name" value="Lectin_C"/>
    <property type="match status" value="2"/>
</dbReference>
<dbReference type="InterPro" id="IPR018378">
    <property type="entry name" value="C-type_lectin_CS"/>
</dbReference>
<dbReference type="AlphaFoldDB" id="A0AAV6RR45"/>
<reference evidence="2 3" key="1">
    <citation type="journal article" date="2021" name="Sci. Rep.">
        <title>Chromosome anchoring in Senegalese sole (Solea senegalensis) reveals sex-associated markers and genome rearrangements in flatfish.</title>
        <authorList>
            <person name="Guerrero-Cozar I."/>
            <person name="Gomez-Garrido J."/>
            <person name="Berbel C."/>
            <person name="Martinez-Blanch J.F."/>
            <person name="Alioto T."/>
            <person name="Claros M.G."/>
            <person name="Gagnaire P.A."/>
            <person name="Manchado M."/>
        </authorList>
    </citation>
    <scope>NUCLEOTIDE SEQUENCE [LARGE SCALE GENOMIC DNA]</scope>
    <source>
        <strain evidence="2">Sse05_10M</strain>
    </source>
</reference>
<organism evidence="2 3">
    <name type="scientific">Solea senegalensis</name>
    <name type="common">Senegalese sole</name>
    <dbReference type="NCBI Taxonomy" id="28829"/>
    <lineage>
        <taxon>Eukaryota</taxon>
        <taxon>Metazoa</taxon>
        <taxon>Chordata</taxon>
        <taxon>Craniata</taxon>
        <taxon>Vertebrata</taxon>
        <taxon>Euteleostomi</taxon>
        <taxon>Actinopterygii</taxon>
        <taxon>Neopterygii</taxon>
        <taxon>Teleostei</taxon>
        <taxon>Neoteleostei</taxon>
        <taxon>Acanthomorphata</taxon>
        <taxon>Carangaria</taxon>
        <taxon>Pleuronectiformes</taxon>
        <taxon>Pleuronectoidei</taxon>
        <taxon>Soleidae</taxon>
        <taxon>Solea</taxon>
    </lineage>
</organism>
<dbReference type="InterPro" id="IPR001304">
    <property type="entry name" value="C-type_lectin-like"/>
</dbReference>
<dbReference type="Proteomes" id="UP000693946">
    <property type="component" value="Linkage Group LG18"/>
</dbReference>
<dbReference type="PANTHER" id="PTHR45784">
    <property type="entry name" value="C-TYPE LECTIN DOMAIN FAMILY 20 MEMBER A-RELATED"/>
    <property type="match status" value="1"/>
</dbReference>
<protein>
    <recommendedName>
        <fullName evidence="1">C-type lectin domain-containing protein</fullName>
    </recommendedName>
</protein>
<feature type="domain" description="C-type lectin" evidence="1">
    <location>
        <begin position="1"/>
        <end position="105"/>
    </location>
</feature>
<dbReference type="PROSITE" id="PS00615">
    <property type="entry name" value="C_TYPE_LECTIN_1"/>
    <property type="match status" value="1"/>
</dbReference>
<dbReference type="PANTHER" id="PTHR45784:SF3">
    <property type="entry name" value="C-TYPE LECTIN DOMAIN FAMILY 4 MEMBER K-LIKE-RELATED"/>
    <property type="match status" value="1"/>
</dbReference>
<dbReference type="SMART" id="SM00034">
    <property type="entry name" value="CLECT"/>
    <property type="match status" value="2"/>
</dbReference>
<feature type="domain" description="C-type lectin" evidence="1">
    <location>
        <begin position="121"/>
        <end position="218"/>
    </location>
</feature>
<dbReference type="PROSITE" id="PS50041">
    <property type="entry name" value="C_TYPE_LECTIN_2"/>
    <property type="match status" value="2"/>
</dbReference>
<comment type="caution">
    <text evidence="2">The sequence shown here is derived from an EMBL/GenBank/DDBJ whole genome shotgun (WGS) entry which is preliminary data.</text>
</comment>
<proteinExistence type="predicted"/>
<evidence type="ECO:0000259" key="1">
    <source>
        <dbReference type="PROSITE" id="PS50041"/>
    </source>
</evidence>